<reference evidence="2" key="1">
    <citation type="journal article" date="2020" name="Cell">
        <title>Large-Scale Comparative Analyses of Tick Genomes Elucidate Their Genetic Diversity and Vector Capacities.</title>
        <authorList>
            <consortium name="Tick Genome and Microbiome Consortium (TIGMIC)"/>
            <person name="Jia N."/>
            <person name="Wang J."/>
            <person name="Shi W."/>
            <person name="Du L."/>
            <person name="Sun Y."/>
            <person name="Zhan W."/>
            <person name="Jiang J.F."/>
            <person name="Wang Q."/>
            <person name="Zhang B."/>
            <person name="Ji P."/>
            <person name="Bell-Sakyi L."/>
            <person name="Cui X.M."/>
            <person name="Yuan T.T."/>
            <person name="Jiang B.G."/>
            <person name="Yang W.F."/>
            <person name="Lam T.T."/>
            <person name="Chang Q.C."/>
            <person name="Ding S.J."/>
            <person name="Wang X.J."/>
            <person name="Zhu J.G."/>
            <person name="Ruan X.D."/>
            <person name="Zhao L."/>
            <person name="Wei J.T."/>
            <person name="Ye R.Z."/>
            <person name="Que T.C."/>
            <person name="Du C.H."/>
            <person name="Zhou Y.H."/>
            <person name="Cheng J.X."/>
            <person name="Dai P.F."/>
            <person name="Guo W.B."/>
            <person name="Han X.H."/>
            <person name="Huang E.J."/>
            <person name="Li L.F."/>
            <person name="Wei W."/>
            <person name="Gao Y.C."/>
            <person name="Liu J.Z."/>
            <person name="Shao H.Z."/>
            <person name="Wang X."/>
            <person name="Wang C.C."/>
            <person name="Yang T.C."/>
            <person name="Huo Q.B."/>
            <person name="Li W."/>
            <person name="Chen H.Y."/>
            <person name="Chen S.E."/>
            <person name="Zhou L.G."/>
            <person name="Ni X.B."/>
            <person name="Tian J.H."/>
            <person name="Sheng Y."/>
            <person name="Liu T."/>
            <person name="Pan Y.S."/>
            <person name="Xia L.Y."/>
            <person name="Li J."/>
            <person name="Zhao F."/>
            <person name="Cao W.C."/>
        </authorList>
    </citation>
    <scope>NUCLEOTIDE SEQUENCE</scope>
    <source>
        <strain evidence="2">Rmic-2018</strain>
    </source>
</reference>
<comment type="caution">
    <text evidence="2">The sequence shown here is derived from an EMBL/GenBank/DDBJ whole genome shotgun (WGS) entry which is preliminary data.</text>
</comment>
<gene>
    <name evidence="2" type="ORF">HPB51_012245</name>
</gene>
<evidence type="ECO:0000256" key="1">
    <source>
        <dbReference type="SAM" id="MobiDB-lite"/>
    </source>
</evidence>
<feature type="compositionally biased region" description="Basic and acidic residues" evidence="1">
    <location>
        <begin position="22"/>
        <end position="33"/>
    </location>
</feature>
<dbReference type="AlphaFoldDB" id="A0A9J6DMU9"/>
<name>A0A9J6DMU9_RHIMP</name>
<keyword evidence="3" id="KW-1185">Reference proteome</keyword>
<evidence type="ECO:0000313" key="3">
    <source>
        <dbReference type="Proteomes" id="UP000821866"/>
    </source>
</evidence>
<evidence type="ECO:0000313" key="2">
    <source>
        <dbReference type="EMBL" id="KAH8023353.1"/>
    </source>
</evidence>
<reference evidence="2" key="2">
    <citation type="submission" date="2021-09" db="EMBL/GenBank/DDBJ databases">
        <authorList>
            <person name="Jia N."/>
            <person name="Wang J."/>
            <person name="Shi W."/>
            <person name="Du L."/>
            <person name="Sun Y."/>
            <person name="Zhan W."/>
            <person name="Jiang J."/>
            <person name="Wang Q."/>
            <person name="Zhang B."/>
            <person name="Ji P."/>
            <person name="Sakyi L.B."/>
            <person name="Cui X."/>
            <person name="Yuan T."/>
            <person name="Jiang B."/>
            <person name="Yang W."/>
            <person name="Lam T.T.-Y."/>
            <person name="Chang Q."/>
            <person name="Ding S."/>
            <person name="Wang X."/>
            <person name="Zhu J."/>
            <person name="Ruan X."/>
            <person name="Zhao L."/>
            <person name="Wei J."/>
            <person name="Que T."/>
            <person name="Du C."/>
            <person name="Cheng J."/>
            <person name="Dai P."/>
            <person name="Han X."/>
            <person name="Huang E."/>
            <person name="Gao Y."/>
            <person name="Liu J."/>
            <person name="Shao H."/>
            <person name="Ye R."/>
            <person name="Li L."/>
            <person name="Wei W."/>
            <person name="Wang X."/>
            <person name="Wang C."/>
            <person name="Huo Q."/>
            <person name="Li W."/>
            <person name="Guo W."/>
            <person name="Chen H."/>
            <person name="Chen S."/>
            <person name="Zhou L."/>
            <person name="Zhou L."/>
            <person name="Ni X."/>
            <person name="Tian J."/>
            <person name="Zhou Y."/>
            <person name="Sheng Y."/>
            <person name="Liu T."/>
            <person name="Pan Y."/>
            <person name="Xia L."/>
            <person name="Li J."/>
            <person name="Zhao F."/>
            <person name="Cao W."/>
        </authorList>
    </citation>
    <scope>NUCLEOTIDE SEQUENCE</scope>
    <source>
        <strain evidence="2">Rmic-2018</strain>
        <tissue evidence="2">Larvae</tissue>
    </source>
</reference>
<accession>A0A9J6DMU9</accession>
<sequence>MGEDRGKMDGCQKARVVDWEEFQEQREREKQEGPIEDIGPYGSVDDSVPEPSRVDSRLAHLVEAKKSMQRKVSQQKLNRKIRKKIAEINREMEAHCVRLCEQEWQECAIR</sequence>
<organism evidence="2 3">
    <name type="scientific">Rhipicephalus microplus</name>
    <name type="common">Cattle tick</name>
    <name type="synonym">Boophilus microplus</name>
    <dbReference type="NCBI Taxonomy" id="6941"/>
    <lineage>
        <taxon>Eukaryota</taxon>
        <taxon>Metazoa</taxon>
        <taxon>Ecdysozoa</taxon>
        <taxon>Arthropoda</taxon>
        <taxon>Chelicerata</taxon>
        <taxon>Arachnida</taxon>
        <taxon>Acari</taxon>
        <taxon>Parasitiformes</taxon>
        <taxon>Ixodida</taxon>
        <taxon>Ixodoidea</taxon>
        <taxon>Ixodidae</taxon>
        <taxon>Rhipicephalinae</taxon>
        <taxon>Rhipicephalus</taxon>
        <taxon>Boophilus</taxon>
    </lineage>
</organism>
<dbReference type="Proteomes" id="UP000821866">
    <property type="component" value="Chromosome 6"/>
</dbReference>
<protein>
    <submittedName>
        <fullName evidence="2">Uncharacterized protein</fullName>
    </submittedName>
</protein>
<dbReference type="EMBL" id="JABSTU010000008">
    <property type="protein sequence ID" value="KAH8023353.1"/>
    <property type="molecule type" value="Genomic_DNA"/>
</dbReference>
<feature type="region of interest" description="Disordered" evidence="1">
    <location>
        <begin position="22"/>
        <end position="53"/>
    </location>
</feature>
<proteinExistence type="predicted"/>